<dbReference type="AlphaFoldDB" id="A0A9X1YF52"/>
<comment type="caution">
    <text evidence="2">The sequence shown here is derived from an EMBL/GenBank/DDBJ whole genome shotgun (WGS) entry which is preliminary data.</text>
</comment>
<keyword evidence="1" id="KW-0812">Transmembrane</keyword>
<keyword evidence="3" id="KW-1185">Reference proteome</keyword>
<feature type="transmembrane region" description="Helical" evidence="1">
    <location>
        <begin position="213"/>
        <end position="237"/>
    </location>
</feature>
<proteinExistence type="predicted"/>
<keyword evidence="1" id="KW-0472">Membrane</keyword>
<evidence type="ECO:0000313" key="3">
    <source>
        <dbReference type="Proteomes" id="UP001139353"/>
    </source>
</evidence>
<dbReference type="EMBL" id="JAJLJH010000001">
    <property type="protein sequence ID" value="MCK9685229.1"/>
    <property type="molecule type" value="Genomic_DNA"/>
</dbReference>
<gene>
    <name evidence="2" type="ORF">LPC04_05825</name>
</gene>
<dbReference type="RefSeq" id="WP_275681237.1">
    <property type="nucleotide sequence ID" value="NZ_JAJLJH010000001.1"/>
</dbReference>
<protein>
    <submittedName>
        <fullName evidence="2">Uncharacterized protein</fullName>
    </submittedName>
</protein>
<dbReference type="Proteomes" id="UP001139353">
    <property type="component" value="Unassembled WGS sequence"/>
</dbReference>
<name>A0A9X1YF52_9BURK</name>
<sequence>MTPQSCFMIVATIAPAREAGLRELLRSMNTQPGTAGPMNPVLPFGAIDTLHYARLVIVDDAMQADLRVCGVTPAPIPTRLVLMGDCDGPGADCLAAIARAAEPGLRRLFAHCDGFEDGSDVLAWMRAHDVPVAVNFICRLGRTVRRVREDNVLWRVLAERVPRGPIEAPGDAQRRCRALIDYVEAERRAGRLVLTDESPTPLAWQIANLCHLVALPLAALLLAPLWLIALPFAIVALRRLEKTDPEYCPRPDPAALRALQDLEDFDVTNQFTAIGPVKPGRFRRMLVQLILVAIEYTCRHIFHRGYLARVQTIHFARWVVLDDVARVYFASNYDGGHEAYMDDFINKVGWGLNLVFSNGVGWPRTSWLLFGGSKKEPDFKRYQRRHQIPTQVWYKAYPGLTLTDLERASRIRDGLRDAADSDASALAWLRLI</sequence>
<organism evidence="2 3">
    <name type="scientific">Scleromatobacter humisilvae</name>
    <dbReference type="NCBI Taxonomy" id="2897159"/>
    <lineage>
        <taxon>Bacteria</taxon>
        <taxon>Pseudomonadati</taxon>
        <taxon>Pseudomonadota</taxon>
        <taxon>Betaproteobacteria</taxon>
        <taxon>Burkholderiales</taxon>
        <taxon>Sphaerotilaceae</taxon>
        <taxon>Scleromatobacter</taxon>
    </lineage>
</organism>
<keyword evidence="1" id="KW-1133">Transmembrane helix</keyword>
<evidence type="ECO:0000256" key="1">
    <source>
        <dbReference type="SAM" id="Phobius"/>
    </source>
</evidence>
<accession>A0A9X1YF52</accession>
<reference evidence="2" key="1">
    <citation type="submission" date="2021-11" db="EMBL/GenBank/DDBJ databases">
        <title>BS-T2-15 a new species belonging to the Comamonadaceae family isolated from the soil of a French oak forest.</title>
        <authorList>
            <person name="Mieszkin S."/>
            <person name="Alain K."/>
        </authorList>
    </citation>
    <scope>NUCLEOTIDE SEQUENCE</scope>
    <source>
        <strain evidence="2">BS-T2-15</strain>
    </source>
</reference>
<evidence type="ECO:0000313" key="2">
    <source>
        <dbReference type="EMBL" id="MCK9685229.1"/>
    </source>
</evidence>